<protein>
    <submittedName>
        <fullName evidence="1">Uncharacterized protein</fullName>
    </submittedName>
</protein>
<name>A0A1B4LIA6_9BURK</name>
<evidence type="ECO:0000313" key="2">
    <source>
        <dbReference type="Proteomes" id="UP000243680"/>
    </source>
</evidence>
<accession>A0A1B4LIA6</accession>
<dbReference type="EMBL" id="CP013421">
    <property type="protein sequence ID" value="AOJ76874.1"/>
    <property type="molecule type" value="Genomic_DNA"/>
</dbReference>
<dbReference type="AlphaFoldDB" id="A0A1B4LIA6"/>
<evidence type="ECO:0000313" key="1">
    <source>
        <dbReference type="EMBL" id="AOJ76874.1"/>
    </source>
</evidence>
<sequence>MISPVDGFIRCGACLMASARARRRAPQLQGHAGIVPTAMMRENGAQRACGVVCRYGRRAPRCKVFNAM</sequence>
<reference evidence="1 2" key="1">
    <citation type="submission" date="2015-12" db="EMBL/GenBank/DDBJ databases">
        <title>Diversity of Burkholderia near neighbor genomes.</title>
        <authorList>
            <person name="Sahl J."/>
            <person name="Wagner D."/>
            <person name="Keim P."/>
        </authorList>
    </citation>
    <scope>NUCLEOTIDE SEQUENCE [LARGE SCALE GENOMIC DNA]</scope>
    <source>
        <strain evidence="1 2">MSMB0783</strain>
    </source>
</reference>
<gene>
    <name evidence="1" type="ORF">WJ35_17635</name>
</gene>
<proteinExistence type="predicted"/>
<organism evidence="1 2">
    <name type="scientific">Burkholderia ubonensis</name>
    <dbReference type="NCBI Taxonomy" id="101571"/>
    <lineage>
        <taxon>Bacteria</taxon>
        <taxon>Pseudomonadati</taxon>
        <taxon>Pseudomonadota</taxon>
        <taxon>Betaproteobacteria</taxon>
        <taxon>Burkholderiales</taxon>
        <taxon>Burkholderiaceae</taxon>
        <taxon>Burkholderia</taxon>
        <taxon>Burkholderia cepacia complex</taxon>
    </lineage>
</organism>
<dbReference type="Proteomes" id="UP000243680">
    <property type="component" value="Chromosome 3"/>
</dbReference>